<dbReference type="AlphaFoldDB" id="A0AAV7UHM1"/>
<protein>
    <submittedName>
        <fullName evidence="2">Uncharacterized protein</fullName>
    </submittedName>
</protein>
<sequence length="187" mass="19529">MDGSLTAYNSLHLGPPISACGHSSIQPLGEHSPHQCGPGRHLRSPPSFRCFVREARPTGPLRPSPSLRLCCWGCGLPLQAPGSLPKPRISWQAEPPRPQVCKFCHGPPLSSGSFSGPKLGVHLTAAGPATLRHLSSSTIARTATPFTDPACLRGGLVPRASQASAAASPPLSHQARLQVMKAPATPP</sequence>
<evidence type="ECO:0000256" key="1">
    <source>
        <dbReference type="SAM" id="MobiDB-lite"/>
    </source>
</evidence>
<feature type="region of interest" description="Disordered" evidence="1">
    <location>
        <begin position="163"/>
        <end position="187"/>
    </location>
</feature>
<comment type="caution">
    <text evidence="2">The sequence shown here is derived from an EMBL/GenBank/DDBJ whole genome shotgun (WGS) entry which is preliminary data.</text>
</comment>
<evidence type="ECO:0000313" key="3">
    <source>
        <dbReference type="Proteomes" id="UP001066276"/>
    </source>
</evidence>
<evidence type="ECO:0000313" key="2">
    <source>
        <dbReference type="EMBL" id="KAJ1188509.1"/>
    </source>
</evidence>
<reference evidence="2" key="1">
    <citation type="journal article" date="2022" name="bioRxiv">
        <title>Sequencing and chromosome-scale assembly of the giantPleurodeles waltlgenome.</title>
        <authorList>
            <person name="Brown T."/>
            <person name="Elewa A."/>
            <person name="Iarovenko S."/>
            <person name="Subramanian E."/>
            <person name="Araus A.J."/>
            <person name="Petzold A."/>
            <person name="Susuki M."/>
            <person name="Suzuki K.-i.T."/>
            <person name="Hayashi T."/>
            <person name="Toyoda A."/>
            <person name="Oliveira C."/>
            <person name="Osipova E."/>
            <person name="Leigh N.D."/>
            <person name="Simon A."/>
            <person name="Yun M.H."/>
        </authorList>
    </citation>
    <scope>NUCLEOTIDE SEQUENCE</scope>
    <source>
        <strain evidence="2">20211129_DDA</strain>
        <tissue evidence="2">Liver</tissue>
    </source>
</reference>
<dbReference type="Proteomes" id="UP001066276">
    <property type="component" value="Chromosome 3_1"/>
</dbReference>
<feature type="compositionally biased region" description="Low complexity" evidence="1">
    <location>
        <begin position="163"/>
        <end position="175"/>
    </location>
</feature>
<dbReference type="EMBL" id="JANPWB010000005">
    <property type="protein sequence ID" value="KAJ1188509.1"/>
    <property type="molecule type" value="Genomic_DNA"/>
</dbReference>
<proteinExistence type="predicted"/>
<accession>A0AAV7UHM1</accession>
<organism evidence="2 3">
    <name type="scientific">Pleurodeles waltl</name>
    <name type="common">Iberian ribbed newt</name>
    <dbReference type="NCBI Taxonomy" id="8319"/>
    <lineage>
        <taxon>Eukaryota</taxon>
        <taxon>Metazoa</taxon>
        <taxon>Chordata</taxon>
        <taxon>Craniata</taxon>
        <taxon>Vertebrata</taxon>
        <taxon>Euteleostomi</taxon>
        <taxon>Amphibia</taxon>
        <taxon>Batrachia</taxon>
        <taxon>Caudata</taxon>
        <taxon>Salamandroidea</taxon>
        <taxon>Salamandridae</taxon>
        <taxon>Pleurodelinae</taxon>
        <taxon>Pleurodeles</taxon>
    </lineage>
</organism>
<keyword evidence="3" id="KW-1185">Reference proteome</keyword>
<gene>
    <name evidence="2" type="ORF">NDU88_005270</name>
</gene>
<name>A0AAV7UHM1_PLEWA</name>